<protein>
    <submittedName>
        <fullName evidence="2">Uncharacterized protein</fullName>
    </submittedName>
</protein>
<reference evidence="2" key="1">
    <citation type="submission" date="2022-11" db="UniProtKB">
        <authorList>
            <consortium name="WormBaseParasite"/>
        </authorList>
    </citation>
    <scope>IDENTIFICATION</scope>
</reference>
<evidence type="ECO:0000313" key="1">
    <source>
        <dbReference type="Proteomes" id="UP000887569"/>
    </source>
</evidence>
<accession>A0A915AAZ8</accession>
<sequence length="111" mass="12748">MNDKNSDIKHLCDALQDFFRIFTSRKWTTRLGPSNGHVLGRAEINYRSIIDEQSSLNILRCSLSIDYLLFLYDEVKCLLRRNFAFNLSGAYDNKTLPLGNAIPLLRSPLLP</sequence>
<dbReference type="WBParaSite" id="PgR002_g114_t02">
    <property type="protein sequence ID" value="PgR002_g114_t02"/>
    <property type="gene ID" value="PgR002_g114"/>
</dbReference>
<evidence type="ECO:0000313" key="2">
    <source>
        <dbReference type="WBParaSite" id="PgR002_g114_t02"/>
    </source>
</evidence>
<proteinExistence type="predicted"/>
<dbReference type="AlphaFoldDB" id="A0A915AAZ8"/>
<keyword evidence="1" id="KW-1185">Reference proteome</keyword>
<name>A0A915AAZ8_PARUN</name>
<dbReference type="Proteomes" id="UP000887569">
    <property type="component" value="Unplaced"/>
</dbReference>
<organism evidence="1 2">
    <name type="scientific">Parascaris univalens</name>
    <name type="common">Nematode worm</name>
    <dbReference type="NCBI Taxonomy" id="6257"/>
    <lineage>
        <taxon>Eukaryota</taxon>
        <taxon>Metazoa</taxon>
        <taxon>Ecdysozoa</taxon>
        <taxon>Nematoda</taxon>
        <taxon>Chromadorea</taxon>
        <taxon>Rhabditida</taxon>
        <taxon>Spirurina</taxon>
        <taxon>Ascaridomorpha</taxon>
        <taxon>Ascaridoidea</taxon>
        <taxon>Ascarididae</taxon>
        <taxon>Parascaris</taxon>
    </lineage>
</organism>